<proteinExistence type="predicted"/>
<dbReference type="InterPro" id="IPR025222">
    <property type="entry name" value="DUF3945"/>
</dbReference>
<feature type="region of interest" description="Disordered" evidence="1">
    <location>
        <begin position="422"/>
        <end position="494"/>
    </location>
</feature>
<evidence type="ECO:0000313" key="4">
    <source>
        <dbReference type="EMBL" id="MVZ63754.1"/>
    </source>
</evidence>
<evidence type="ECO:0000259" key="3">
    <source>
        <dbReference type="Pfam" id="PF13351"/>
    </source>
</evidence>
<sequence length="494" mass="55825">MSEQTTQQPQQQYPEQLSDVLLVMNKEKKKIQAVTGVDKDGNLTTVAPTKKNLSDFMRVDKSGDLFSNFFANFFRQLKDPARFSFFKVPASEAIDTAKEMQKQVDAPTKEGKAIMAKHEVKEPKEQQNKKNMEAKQTAPDTTQATSETNEYRFKPEQIDWETMNNLGLSKERLEKAGVMDTLLRGFKTNILMPISLNLGTAVTRMDARLSLQSGENGNAVVAIHGIRKEPNLNTPFFGHEFTKEDKDNLLKTGNMGRVVDLTNPKTGEKIPSIISVDKLTNELIALRTDFIKIPEEIKGVKLNAVQKQTLLDGKPLHLEGMISKKGEPFSAHVQFNADKRYVEFLFDRSNANRQTQSQQTGQQQAQPPYEAPRTFRGKELTGQQYEKYNAGLTVYMDGLIDKKGEKYQGYITFNKETGKEQFSFTNPNKLKDKIQPTEAHKTQTAVNSEGKTNEATKNSPEPLQKGQQRPKNEKQQAQQEKPKAPAKSRSRKMS</sequence>
<feature type="domain" description="DUF3945" evidence="2">
    <location>
        <begin position="294"/>
        <end position="347"/>
    </location>
</feature>
<feature type="compositionally biased region" description="Polar residues" evidence="1">
    <location>
        <begin position="138"/>
        <end position="148"/>
    </location>
</feature>
<feature type="compositionally biased region" description="Polar residues" evidence="1">
    <location>
        <begin position="442"/>
        <end position="469"/>
    </location>
</feature>
<feature type="domain" description="DUF3945" evidence="2">
    <location>
        <begin position="376"/>
        <end position="425"/>
    </location>
</feature>
<dbReference type="InterPro" id="IPR025343">
    <property type="entry name" value="DUF4099"/>
</dbReference>
<feature type="compositionally biased region" description="Basic and acidic residues" evidence="1">
    <location>
        <begin position="429"/>
        <end position="441"/>
    </location>
</feature>
<organism evidence="4 5">
    <name type="scientific">Sphingobacterium humi</name>
    <dbReference type="NCBI Taxonomy" id="1796905"/>
    <lineage>
        <taxon>Bacteria</taxon>
        <taxon>Pseudomonadati</taxon>
        <taxon>Bacteroidota</taxon>
        <taxon>Sphingobacteriia</taxon>
        <taxon>Sphingobacteriales</taxon>
        <taxon>Sphingobacteriaceae</taxon>
        <taxon>Sphingobacterium</taxon>
    </lineage>
</organism>
<evidence type="ECO:0000256" key="1">
    <source>
        <dbReference type="SAM" id="MobiDB-lite"/>
    </source>
</evidence>
<dbReference type="Pfam" id="PF13351">
    <property type="entry name" value="DUF4099"/>
    <property type="match status" value="1"/>
</dbReference>
<reference evidence="4 5" key="1">
    <citation type="submission" date="2019-12" db="EMBL/GenBank/DDBJ databases">
        <authorList>
            <person name="Dong K."/>
        </authorList>
    </citation>
    <scope>NUCLEOTIDE SEQUENCE [LARGE SCALE GENOMIC DNA]</scope>
    <source>
        <strain evidence="4 5">JCM 31225</strain>
    </source>
</reference>
<dbReference type="OrthoDB" id="1081890at2"/>
<protein>
    <submittedName>
        <fullName evidence="4">DUF4099 domain-containing protein</fullName>
    </submittedName>
</protein>
<dbReference type="Proteomes" id="UP000435036">
    <property type="component" value="Unassembled WGS sequence"/>
</dbReference>
<evidence type="ECO:0000259" key="2">
    <source>
        <dbReference type="Pfam" id="PF13101"/>
    </source>
</evidence>
<feature type="domain" description="DUF4099" evidence="3">
    <location>
        <begin position="153"/>
        <end position="235"/>
    </location>
</feature>
<dbReference type="EMBL" id="WSQA01000015">
    <property type="protein sequence ID" value="MVZ63754.1"/>
    <property type="molecule type" value="Genomic_DNA"/>
</dbReference>
<dbReference type="AlphaFoldDB" id="A0A6N8L3U1"/>
<name>A0A6N8L3U1_9SPHI</name>
<dbReference type="Pfam" id="PF13101">
    <property type="entry name" value="DUF3945"/>
    <property type="match status" value="2"/>
</dbReference>
<feature type="compositionally biased region" description="Basic and acidic residues" evidence="1">
    <location>
        <begin position="120"/>
        <end position="133"/>
    </location>
</feature>
<dbReference type="RefSeq" id="WP_160370471.1">
    <property type="nucleotide sequence ID" value="NZ_WSQA01000015.1"/>
</dbReference>
<feature type="compositionally biased region" description="Basic residues" evidence="1">
    <location>
        <begin position="484"/>
        <end position="494"/>
    </location>
</feature>
<evidence type="ECO:0000313" key="5">
    <source>
        <dbReference type="Proteomes" id="UP000435036"/>
    </source>
</evidence>
<gene>
    <name evidence="4" type="ORF">GQF63_17150</name>
</gene>
<keyword evidence="5" id="KW-1185">Reference proteome</keyword>
<comment type="caution">
    <text evidence="4">The sequence shown here is derived from an EMBL/GenBank/DDBJ whole genome shotgun (WGS) entry which is preliminary data.</text>
</comment>
<feature type="region of interest" description="Disordered" evidence="1">
    <location>
        <begin position="120"/>
        <end position="148"/>
    </location>
</feature>
<accession>A0A6N8L3U1</accession>